<dbReference type="HOGENOM" id="CLU_2781677_0_0_0"/>
<protein>
    <submittedName>
        <fullName evidence="2">Uncharacterized protein</fullName>
    </submittedName>
</protein>
<reference evidence="2 3" key="1">
    <citation type="submission" date="2013-04" db="EMBL/GenBank/DDBJ databases">
        <title>Genome sequence of Chlamydia psittaci 10-1398/11.</title>
        <authorList>
            <person name="Huot-Creasy H."/>
            <person name="McCracken C.L."/>
            <person name="Humphries M."/>
            <person name="Sachse K."/>
            <person name="Laroucau K."/>
            <person name="Bavoil P."/>
            <person name="Myers G.S."/>
        </authorList>
    </citation>
    <scope>NUCLEOTIDE SEQUENCE [LARGE SCALE GENOMIC DNA]</scope>
    <source>
        <strain evidence="2 3">10_1398_11</strain>
    </source>
</reference>
<organism evidence="2 3">
    <name type="scientific">Chlamydia ibidis</name>
    <dbReference type="NCBI Taxonomy" id="1405396"/>
    <lineage>
        <taxon>Bacteria</taxon>
        <taxon>Pseudomonadati</taxon>
        <taxon>Chlamydiota</taxon>
        <taxon>Chlamydiia</taxon>
        <taxon>Chlamydiales</taxon>
        <taxon>Chlamydiaceae</taxon>
        <taxon>Chlamydia/Chlamydophila group</taxon>
        <taxon>Chlamydia</taxon>
    </lineage>
</organism>
<keyword evidence="1" id="KW-0472">Membrane</keyword>
<gene>
    <name evidence="2" type="ORF">CP10139811_1204</name>
</gene>
<feature type="non-terminal residue" evidence="2">
    <location>
        <position position="78"/>
    </location>
</feature>
<accession>S7KGB6</accession>
<evidence type="ECO:0000256" key="1">
    <source>
        <dbReference type="SAM" id="Phobius"/>
    </source>
</evidence>
<keyword evidence="1" id="KW-0812">Transmembrane</keyword>
<proteinExistence type="predicted"/>
<keyword evidence="1" id="KW-1133">Transmembrane helix</keyword>
<evidence type="ECO:0000313" key="3">
    <source>
        <dbReference type="Proteomes" id="UP000016200"/>
    </source>
</evidence>
<evidence type="ECO:0000313" key="2">
    <source>
        <dbReference type="EMBL" id="EPP35206.1"/>
    </source>
</evidence>
<dbReference type="AlphaFoldDB" id="S7KGB6"/>
<name>S7KGB6_9CHLA</name>
<feature type="transmembrane region" description="Helical" evidence="1">
    <location>
        <begin position="55"/>
        <end position="76"/>
    </location>
</feature>
<dbReference type="EMBL" id="ATNB01000086">
    <property type="protein sequence ID" value="EPP35206.1"/>
    <property type="molecule type" value="Genomic_DNA"/>
</dbReference>
<dbReference type="Proteomes" id="UP000016200">
    <property type="component" value="Unassembled WGS sequence"/>
</dbReference>
<comment type="caution">
    <text evidence="2">The sequence shown here is derived from an EMBL/GenBank/DDBJ whole genome shotgun (WGS) entry which is preliminary data.</text>
</comment>
<sequence length="78" mass="8734">MANNLKLPLAKSGRKGILQIQKVNSTYSFPNLVNNVYAFTTTECMHSTVLLLSYLLSNSYILAIQFFISKIGVLYLDS</sequence>